<evidence type="ECO:0000313" key="2">
    <source>
        <dbReference type="Proteomes" id="UP000675664"/>
    </source>
</evidence>
<organism evidence="1 2">
    <name type="scientific">Sinanaerobacter chloroacetimidivorans</name>
    <dbReference type="NCBI Taxonomy" id="2818044"/>
    <lineage>
        <taxon>Bacteria</taxon>
        <taxon>Bacillati</taxon>
        <taxon>Bacillota</taxon>
        <taxon>Clostridia</taxon>
        <taxon>Peptostreptococcales</taxon>
        <taxon>Anaerovoracaceae</taxon>
        <taxon>Sinanaerobacter</taxon>
    </lineage>
</organism>
<evidence type="ECO:0000313" key="1">
    <source>
        <dbReference type="EMBL" id="MBR0596687.1"/>
    </source>
</evidence>
<evidence type="ECO:0008006" key="3">
    <source>
        <dbReference type="Google" id="ProtNLM"/>
    </source>
</evidence>
<name>A0A8J7VX54_9FIRM</name>
<protein>
    <recommendedName>
        <fullName evidence="3">Tocopherol cyclase</fullName>
    </recommendedName>
</protein>
<dbReference type="AlphaFoldDB" id="A0A8J7VX54"/>
<sequence>MIRGKERILLLNKITNPILFQGSNTVDEYFEGWYYKQVSQDEKTVVCFIPGISLVVNDSHSFVQYIYVGSDENDVKFVKTGYCKYPVEYFSYNDHPFMIRVANNIFTETEISVQLTDHNINIEGTFKLDPFTSIHKSIFMPNIMGFFAYIPNMECYHGVISMNHKVHGNLKIDNLDIDFNNSKGYIEKDWGTSFPKKYIWVQSNHFKNTNTSIVCSAADIPFMKRNFFGFICNLVIDKKEYRFASYNRSKLQLECVTKQMVALSLKNSKVTLRLEAKMDNIGELISPKKGKMQETIKEGPSGELKISLLNNKDGILYEDISYIASIEIFGFDV</sequence>
<dbReference type="Proteomes" id="UP000675664">
    <property type="component" value="Unassembled WGS sequence"/>
</dbReference>
<dbReference type="PANTHER" id="PTHR35309">
    <property type="match status" value="1"/>
</dbReference>
<dbReference type="EMBL" id="JAGSND010000001">
    <property type="protein sequence ID" value="MBR0596687.1"/>
    <property type="molecule type" value="Genomic_DNA"/>
</dbReference>
<dbReference type="RefSeq" id="WP_227016808.1">
    <property type="nucleotide sequence ID" value="NZ_JAGSND010000001.1"/>
</dbReference>
<comment type="caution">
    <text evidence="1">The sequence shown here is derived from an EMBL/GenBank/DDBJ whole genome shotgun (WGS) entry which is preliminary data.</text>
</comment>
<proteinExistence type="predicted"/>
<keyword evidence="2" id="KW-1185">Reference proteome</keyword>
<dbReference type="Pfam" id="PF14249">
    <property type="entry name" value="Tocopherol_cycl"/>
    <property type="match status" value="1"/>
</dbReference>
<accession>A0A8J7VX54</accession>
<reference evidence="1" key="2">
    <citation type="submission" date="2021-04" db="EMBL/GenBank/DDBJ databases">
        <authorList>
            <person name="Liu J."/>
        </authorList>
    </citation>
    <scope>NUCLEOTIDE SEQUENCE</scope>
    <source>
        <strain evidence="1">BAD-6</strain>
    </source>
</reference>
<gene>
    <name evidence="1" type="ORF">KCX82_02245</name>
</gene>
<dbReference type="PANTHER" id="PTHR35309:SF4">
    <property type="entry name" value="TOCOPHEROL CYCLASE"/>
    <property type="match status" value="1"/>
</dbReference>
<dbReference type="GO" id="GO:0009976">
    <property type="term" value="F:tocopherol cyclase activity"/>
    <property type="evidence" value="ECO:0007669"/>
    <property type="project" value="InterPro"/>
</dbReference>
<dbReference type="InterPro" id="IPR025893">
    <property type="entry name" value="Tocopherol_cyclase"/>
</dbReference>
<reference evidence="1" key="1">
    <citation type="submission" date="2021-04" db="EMBL/GenBank/DDBJ databases">
        <title>Sinoanaerobacter chloroacetimidivorans sp. nov., an obligate anaerobic bacterium isolated from anaerobic sludge.</title>
        <authorList>
            <person name="Bao Y."/>
        </authorList>
    </citation>
    <scope>NUCLEOTIDE SEQUENCE</scope>
    <source>
        <strain evidence="1">BAD-6</strain>
    </source>
</reference>